<comment type="subcellular location">
    <subcellularLocation>
        <location evidence="1">Mitochondrion</location>
    </subcellularLocation>
</comment>
<organism evidence="10 11">
    <name type="scientific">Romanomermis culicivorax</name>
    <name type="common">Nematode worm</name>
    <dbReference type="NCBI Taxonomy" id="13658"/>
    <lineage>
        <taxon>Eukaryota</taxon>
        <taxon>Metazoa</taxon>
        <taxon>Ecdysozoa</taxon>
        <taxon>Nematoda</taxon>
        <taxon>Enoplea</taxon>
        <taxon>Dorylaimia</taxon>
        <taxon>Mermithida</taxon>
        <taxon>Mermithoidea</taxon>
        <taxon>Mermithidae</taxon>
        <taxon>Romanomermis</taxon>
    </lineage>
</organism>
<sequence length="279" mass="31199">MTLDKDDEEEVGFVKPNGDLNWSCPCVGAMVAGPCGYEFRQAFGCFHYSREESKGSNCIDQFKDMHDCMAKYPSLTDSSESFINIDPPQAPAATRVSTKNHRSSLAIANANEVQNFRIEARDALDQLSTTAACITNNVPTVQTIDQIIGTISDQFQAQQLRLQCEIQEQTKATNARFATLAEQMQQLMSLANCLTKSNLKRRRRIPCTITNFPAPRAETKNYPLPRLKDANCLRQTISASWITHPTIPMTTRNLGKKCRVHLIAKKIAASKQLLIICIR</sequence>
<reference evidence="11" key="1">
    <citation type="submission" date="2022-11" db="UniProtKB">
        <authorList>
            <consortium name="WormBaseParasite"/>
        </authorList>
    </citation>
    <scope>IDENTIFICATION</scope>
</reference>
<keyword evidence="8" id="KW-0676">Redox-active center</keyword>
<protein>
    <submittedName>
        <fullName evidence="11">CHCH domain-containing protein</fullName>
    </submittedName>
</protein>
<dbReference type="GO" id="GO:0005758">
    <property type="term" value="C:mitochondrial intermembrane space"/>
    <property type="evidence" value="ECO:0007669"/>
    <property type="project" value="TreeGrafter"/>
</dbReference>
<dbReference type="PROSITE" id="PS51808">
    <property type="entry name" value="CHCH"/>
    <property type="match status" value="1"/>
</dbReference>
<dbReference type="Gene3D" id="1.10.287.2900">
    <property type="match status" value="1"/>
</dbReference>
<dbReference type="GO" id="GO:0015035">
    <property type="term" value="F:protein-disulfide reductase activity"/>
    <property type="evidence" value="ECO:0007669"/>
    <property type="project" value="InterPro"/>
</dbReference>
<keyword evidence="6" id="KW-0496">Mitochondrion</keyword>
<name>A0A915JAU4_ROMCU</name>
<dbReference type="Pfam" id="PF06747">
    <property type="entry name" value="CHCH"/>
    <property type="match status" value="1"/>
</dbReference>
<dbReference type="WBParaSite" id="nRc.2.0.1.t23613-RA">
    <property type="protein sequence ID" value="nRc.2.0.1.t23613-RA"/>
    <property type="gene ID" value="nRc.2.0.1.g23613"/>
</dbReference>
<evidence type="ECO:0000256" key="3">
    <source>
        <dbReference type="ARBA" id="ARBA00022927"/>
    </source>
</evidence>
<evidence type="ECO:0000256" key="5">
    <source>
        <dbReference type="ARBA" id="ARBA00023010"/>
    </source>
</evidence>
<evidence type="ECO:0000256" key="6">
    <source>
        <dbReference type="ARBA" id="ARBA00023128"/>
    </source>
</evidence>
<keyword evidence="4" id="KW-0560">Oxidoreductase</keyword>
<dbReference type="PANTHER" id="PTHR21622">
    <property type="entry name" value="COILED-COIL-HELIX-COILED-COIL-HELIX DOMAIN CONTAINING 4"/>
    <property type="match status" value="1"/>
</dbReference>
<evidence type="ECO:0000256" key="4">
    <source>
        <dbReference type="ARBA" id="ARBA00023002"/>
    </source>
</evidence>
<accession>A0A915JAU4</accession>
<evidence type="ECO:0000313" key="11">
    <source>
        <dbReference type="WBParaSite" id="nRc.2.0.1.t23613-RA"/>
    </source>
</evidence>
<dbReference type="GO" id="GO:0045041">
    <property type="term" value="P:protein import into mitochondrial intermembrane space"/>
    <property type="evidence" value="ECO:0007669"/>
    <property type="project" value="InterPro"/>
</dbReference>
<feature type="domain" description="CHCH" evidence="9">
    <location>
        <begin position="35"/>
        <end position="71"/>
    </location>
</feature>
<dbReference type="AlphaFoldDB" id="A0A915JAU4"/>
<evidence type="ECO:0000256" key="2">
    <source>
        <dbReference type="ARBA" id="ARBA00022448"/>
    </source>
</evidence>
<keyword evidence="5" id="KW-0811">Translocation</keyword>
<keyword evidence="3" id="KW-0653">Protein transport</keyword>
<dbReference type="PANTHER" id="PTHR21622:SF0">
    <property type="entry name" value="COILED-COIL-HELIX-COILED-COIL-HELIX DOMAIN CONTAINING 4"/>
    <property type="match status" value="1"/>
</dbReference>
<proteinExistence type="predicted"/>
<evidence type="ECO:0000259" key="9">
    <source>
        <dbReference type="Pfam" id="PF06747"/>
    </source>
</evidence>
<keyword evidence="10" id="KW-1185">Reference proteome</keyword>
<evidence type="ECO:0000256" key="7">
    <source>
        <dbReference type="ARBA" id="ARBA00023157"/>
    </source>
</evidence>
<dbReference type="InterPro" id="IPR010625">
    <property type="entry name" value="CHCH"/>
</dbReference>
<evidence type="ECO:0000256" key="1">
    <source>
        <dbReference type="ARBA" id="ARBA00004173"/>
    </source>
</evidence>
<dbReference type="Proteomes" id="UP000887565">
    <property type="component" value="Unplaced"/>
</dbReference>
<keyword evidence="7" id="KW-1015">Disulfide bond</keyword>
<keyword evidence="2" id="KW-0813">Transport</keyword>
<evidence type="ECO:0000256" key="8">
    <source>
        <dbReference type="ARBA" id="ARBA00023284"/>
    </source>
</evidence>
<evidence type="ECO:0000313" key="10">
    <source>
        <dbReference type="Proteomes" id="UP000887565"/>
    </source>
</evidence>
<dbReference type="InterPro" id="IPR039289">
    <property type="entry name" value="CHCHD4"/>
</dbReference>